<evidence type="ECO:0000313" key="2">
    <source>
        <dbReference type="Proteomes" id="UP000051952"/>
    </source>
</evidence>
<dbReference type="InterPro" id="IPR013083">
    <property type="entry name" value="Znf_RING/FYVE/PHD"/>
</dbReference>
<gene>
    <name evidence="1" type="ORF">BSAL_27000</name>
</gene>
<dbReference type="AlphaFoldDB" id="A0A0S4JG15"/>
<dbReference type="Gene3D" id="3.30.40.10">
    <property type="entry name" value="Zinc/RING finger domain, C3HC4 (zinc finger)"/>
    <property type="match status" value="1"/>
</dbReference>
<evidence type="ECO:0000313" key="1">
    <source>
        <dbReference type="EMBL" id="CUG90484.1"/>
    </source>
</evidence>
<dbReference type="Proteomes" id="UP000051952">
    <property type="component" value="Unassembled WGS sequence"/>
</dbReference>
<dbReference type="EMBL" id="CYKH01001837">
    <property type="protein sequence ID" value="CUG90484.1"/>
    <property type="molecule type" value="Genomic_DNA"/>
</dbReference>
<organism evidence="1 2">
    <name type="scientific">Bodo saltans</name>
    <name type="common">Flagellated protozoan</name>
    <dbReference type="NCBI Taxonomy" id="75058"/>
    <lineage>
        <taxon>Eukaryota</taxon>
        <taxon>Discoba</taxon>
        <taxon>Euglenozoa</taxon>
        <taxon>Kinetoplastea</taxon>
        <taxon>Metakinetoplastina</taxon>
        <taxon>Eubodonida</taxon>
        <taxon>Bodonidae</taxon>
        <taxon>Bodo</taxon>
    </lineage>
</organism>
<sequence length="410" mass="45282">MATNVHRSALDDLVHIQLVDGITHGARIASLVDNNALRQWREDPSTILHECRYGSACRQPAQCRYAHFVEPVLEAGPAPPPQVALGSLPVPPSTQAQTVPIPSASVAFAMPNPIRSPMPTFLDMPPLGPHETWTWMPPDHGAIRQAHIPQRSARWQRTVDELIGCRICCDVVPPQHVYVCDAQHQTCSLCLTAYILENWRDNRIVSGGGLRCCQPGCTSRPLTVQDVLRLVTSTAALEVYISHTMRQTAAQCFAEAHAIVLQEAPQATSAADALLHKQLQKSMHAARMCPNCQFGPIDFFGCDNLAQHHGEERNGVRTNNSCQRCGYFTPRIDGWERWDGVARNLAEPVERWSGTASYLYMPPTDVVLDDGILASVLAAPAHEAMLRQQLMEDLGRMDGMFGPPRETLLD</sequence>
<keyword evidence="2" id="KW-1185">Reference proteome</keyword>
<accession>A0A0S4JG15</accession>
<evidence type="ECO:0008006" key="3">
    <source>
        <dbReference type="Google" id="ProtNLM"/>
    </source>
</evidence>
<reference evidence="2" key="1">
    <citation type="submission" date="2015-09" db="EMBL/GenBank/DDBJ databases">
        <authorList>
            <consortium name="Pathogen Informatics"/>
        </authorList>
    </citation>
    <scope>NUCLEOTIDE SEQUENCE [LARGE SCALE GENOMIC DNA]</scope>
    <source>
        <strain evidence="2">Lake Konstanz</strain>
    </source>
</reference>
<name>A0A0S4JG15_BODSA</name>
<dbReference type="VEuPathDB" id="TriTrypDB:BSAL_27000"/>
<protein>
    <recommendedName>
        <fullName evidence="3">C3H1-type domain-containing protein</fullName>
    </recommendedName>
</protein>
<proteinExistence type="predicted"/>